<feature type="compositionally biased region" description="Low complexity" evidence="1">
    <location>
        <begin position="40"/>
        <end position="69"/>
    </location>
</feature>
<feature type="compositionally biased region" description="Basic and acidic residues" evidence="1">
    <location>
        <begin position="29"/>
        <end position="39"/>
    </location>
</feature>
<reference evidence="2" key="1">
    <citation type="journal article" date="2022" name="Int. J. Mol. Sci.">
        <title>Draft Genome of Tanacetum Coccineum: Genomic Comparison of Closely Related Tanacetum-Family Plants.</title>
        <authorList>
            <person name="Yamashiro T."/>
            <person name="Shiraishi A."/>
            <person name="Nakayama K."/>
            <person name="Satake H."/>
        </authorList>
    </citation>
    <scope>NUCLEOTIDE SEQUENCE</scope>
</reference>
<sequence length="85" mass="9082">MLLPSIVEPLPKHRLAVRHSVDYPSSDHFTSDDSSRDSPSDSSSEMSSDSSSDAISDSSSGHSTLDHSSPALPSGQCLTHDLDRQ</sequence>
<gene>
    <name evidence="2" type="ORF">Tco_0991030</name>
</gene>
<protein>
    <submittedName>
        <fullName evidence="2">Uncharacterized protein</fullName>
    </submittedName>
</protein>
<evidence type="ECO:0000256" key="1">
    <source>
        <dbReference type="SAM" id="MobiDB-lite"/>
    </source>
</evidence>
<feature type="region of interest" description="Disordered" evidence="1">
    <location>
        <begin position="17"/>
        <end position="85"/>
    </location>
</feature>
<organism evidence="2 3">
    <name type="scientific">Tanacetum coccineum</name>
    <dbReference type="NCBI Taxonomy" id="301880"/>
    <lineage>
        <taxon>Eukaryota</taxon>
        <taxon>Viridiplantae</taxon>
        <taxon>Streptophyta</taxon>
        <taxon>Embryophyta</taxon>
        <taxon>Tracheophyta</taxon>
        <taxon>Spermatophyta</taxon>
        <taxon>Magnoliopsida</taxon>
        <taxon>eudicotyledons</taxon>
        <taxon>Gunneridae</taxon>
        <taxon>Pentapetalae</taxon>
        <taxon>asterids</taxon>
        <taxon>campanulids</taxon>
        <taxon>Asterales</taxon>
        <taxon>Asteraceae</taxon>
        <taxon>Asteroideae</taxon>
        <taxon>Anthemideae</taxon>
        <taxon>Anthemidinae</taxon>
        <taxon>Tanacetum</taxon>
    </lineage>
</organism>
<reference evidence="2" key="2">
    <citation type="submission" date="2022-01" db="EMBL/GenBank/DDBJ databases">
        <authorList>
            <person name="Yamashiro T."/>
            <person name="Shiraishi A."/>
            <person name="Satake H."/>
            <person name="Nakayama K."/>
        </authorList>
    </citation>
    <scope>NUCLEOTIDE SEQUENCE</scope>
</reference>
<proteinExistence type="predicted"/>
<dbReference type="Proteomes" id="UP001151760">
    <property type="component" value="Unassembled WGS sequence"/>
</dbReference>
<keyword evidence="3" id="KW-1185">Reference proteome</keyword>
<name>A0ABQ5EY59_9ASTR</name>
<dbReference type="EMBL" id="BQNB010016804">
    <property type="protein sequence ID" value="GJT55976.1"/>
    <property type="molecule type" value="Genomic_DNA"/>
</dbReference>
<evidence type="ECO:0000313" key="2">
    <source>
        <dbReference type="EMBL" id="GJT55976.1"/>
    </source>
</evidence>
<evidence type="ECO:0000313" key="3">
    <source>
        <dbReference type="Proteomes" id="UP001151760"/>
    </source>
</evidence>
<accession>A0ABQ5EY59</accession>
<comment type="caution">
    <text evidence="2">The sequence shown here is derived from an EMBL/GenBank/DDBJ whole genome shotgun (WGS) entry which is preliminary data.</text>
</comment>